<evidence type="ECO:0000313" key="17">
    <source>
        <dbReference type="Proteomes" id="UP001311232"/>
    </source>
</evidence>
<dbReference type="SMART" id="SM00282">
    <property type="entry name" value="LamG"/>
    <property type="match status" value="1"/>
</dbReference>
<evidence type="ECO:0000256" key="4">
    <source>
        <dbReference type="ARBA" id="ARBA00022729"/>
    </source>
</evidence>
<dbReference type="SUPFAM" id="SSF49313">
    <property type="entry name" value="Cadherin-like"/>
    <property type="match status" value="2"/>
</dbReference>
<feature type="region of interest" description="Disordered" evidence="12">
    <location>
        <begin position="557"/>
        <end position="578"/>
    </location>
</feature>
<dbReference type="PANTHER" id="PTHR24027">
    <property type="entry name" value="CADHERIN-23"/>
    <property type="match status" value="1"/>
</dbReference>
<evidence type="ECO:0000256" key="3">
    <source>
        <dbReference type="ARBA" id="ARBA00022692"/>
    </source>
</evidence>
<dbReference type="AlphaFoldDB" id="A0AAV9RHE8"/>
<feature type="domain" description="EGF-like" evidence="14">
    <location>
        <begin position="206"/>
        <end position="244"/>
    </location>
</feature>
<dbReference type="PROSITE" id="PS50268">
    <property type="entry name" value="CADHERIN_2"/>
    <property type="match status" value="2"/>
</dbReference>
<evidence type="ECO:0000256" key="9">
    <source>
        <dbReference type="ARBA" id="ARBA00023157"/>
    </source>
</evidence>
<evidence type="ECO:0000256" key="2">
    <source>
        <dbReference type="ARBA" id="ARBA00022536"/>
    </source>
</evidence>
<evidence type="ECO:0000256" key="6">
    <source>
        <dbReference type="ARBA" id="ARBA00022837"/>
    </source>
</evidence>
<evidence type="ECO:0000256" key="7">
    <source>
        <dbReference type="ARBA" id="ARBA00022989"/>
    </source>
</evidence>
<dbReference type="PROSITE" id="PS00232">
    <property type="entry name" value="CADHERIN_1"/>
    <property type="match status" value="1"/>
</dbReference>
<dbReference type="PRINTS" id="PR00205">
    <property type="entry name" value="CADHERIN"/>
</dbReference>
<dbReference type="GO" id="GO:0005509">
    <property type="term" value="F:calcium ion binding"/>
    <property type="evidence" value="ECO:0007669"/>
    <property type="project" value="UniProtKB-UniRule"/>
</dbReference>
<reference evidence="16 17" key="1">
    <citation type="submission" date="2021-06" db="EMBL/GenBank/DDBJ databases">
        <authorList>
            <person name="Palmer J.M."/>
        </authorList>
    </citation>
    <scope>NUCLEOTIDE SEQUENCE [LARGE SCALE GENOMIC DNA]</scope>
    <source>
        <strain evidence="16 17">MEX-2019</strain>
        <tissue evidence="16">Muscle</tissue>
    </source>
</reference>
<feature type="compositionally biased region" description="Basic residues" evidence="12">
    <location>
        <begin position="630"/>
        <end position="639"/>
    </location>
</feature>
<keyword evidence="17" id="KW-1185">Reference proteome</keyword>
<dbReference type="InterPro" id="IPR001791">
    <property type="entry name" value="Laminin_G"/>
</dbReference>
<dbReference type="PROSITE" id="PS50025">
    <property type="entry name" value="LAM_G_DOMAIN"/>
    <property type="match status" value="1"/>
</dbReference>
<dbReference type="FunFam" id="2.60.40.60:FF:000084">
    <property type="entry name" value="FAT atypical cadherin 3"/>
    <property type="match status" value="1"/>
</dbReference>
<dbReference type="Pfam" id="PF00028">
    <property type="entry name" value="Cadherin"/>
    <property type="match status" value="2"/>
</dbReference>
<dbReference type="InterPro" id="IPR015919">
    <property type="entry name" value="Cadherin-like_sf"/>
</dbReference>
<comment type="caution">
    <text evidence="16">The sequence shown here is derived from an EMBL/GenBank/DDBJ whole genome shotgun (WGS) entry which is preliminary data.</text>
</comment>
<evidence type="ECO:0000313" key="16">
    <source>
        <dbReference type="EMBL" id="KAK5608383.1"/>
    </source>
</evidence>
<dbReference type="CDD" id="cd00110">
    <property type="entry name" value="LamG"/>
    <property type="match status" value="1"/>
</dbReference>
<keyword evidence="6 10" id="KW-0106">Calcium</keyword>
<dbReference type="GO" id="GO:0031175">
    <property type="term" value="P:neuron projection development"/>
    <property type="evidence" value="ECO:0007669"/>
    <property type="project" value="TreeGrafter"/>
</dbReference>
<dbReference type="FunFam" id="2.60.40.60:FF:000013">
    <property type="entry name" value="Cadherin EGF LAG seven-pass G-type receptor"/>
    <property type="match status" value="1"/>
</dbReference>
<dbReference type="PROSITE" id="PS50026">
    <property type="entry name" value="EGF_3"/>
    <property type="match status" value="1"/>
</dbReference>
<dbReference type="GO" id="GO:0016477">
    <property type="term" value="P:cell migration"/>
    <property type="evidence" value="ECO:0007669"/>
    <property type="project" value="TreeGrafter"/>
</dbReference>
<dbReference type="Gene3D" id="2.60.40.60">
    <property type="entry name" value="Cadherins"/>
    <property type="match status" value="2"/>
</dbReference>
<dbReference type="InterPro" id="IPR013320">
    <property type="entry name" value="ConA-like_dom_sf"/>
</dbReference>
<keyword evidence="9" id="KW-1015">Disulfide bond</keyword>
<dbReference type="SMART" id="SM00112">
    <property type="entry name" value="CA"/>
    <property type="match status" value="2"/>
</dbReference>
<dbReference type="Pfam" id="PF02210">
    <property type="entry name" value="Laminin_G_2"/>
    <property type="match status" value="1"/>
</dbReference>
<feature type="domain" description="Cadherin" evidence="15">
    <location>
        <begin position="5"/>
        <end position="94"/>
    </location>
</feature>
<dbReference type="Proteomes" id="UP001311232">
    <property type="component" value="Unassembled WGS sequence"/>
</dbReference>
<feature type="region of interest" description="Disordered" evidence="12">
    <location>
        <begin position="617"/>
        <end position="639"/>
    </location>
</feature>
<dbReference type="SUPFAM" id="SSF49899">
    <property type="entry name" value="Concanavalin A-like lectins/glucanases"/>
    <property type="match status" value="1"/>
</dbReference>
<evidence type="ECO:0000259" key="14">
    <source>
        <dbReference type="PROSITE" id="PS50026"/>
    </source>
</evidence>
<dbReference type="InterPro" id="IPR002126">
    <property type="entry name" value="Cadherin-like_dom"/>
</dbReference>
<evidence type="ECO:0000259" key="13">
    <source>
        <dbReference type="PROSITE" id="PS50025"/>
    </source>
</evidence>
<comment type="subcellular location">
    <subcellularLocation>
        <location evidence="1">Membrane</location>
    </subcellularLocation>
</comment>
<sequence length="639" mass="70599">MERGVEGGGQLIAEDADSGLNGAILYSIFSGNQDNEFFIDPISGIIKVNKPLDREKVPSYSLAVRALDNGTPPMSSTAVVSIEISDINDNPPTFFPANLTAVIQENKPIGTRILQLSVIDQDSSHNGPPFSFSILSGNDGREFELETGGTLVANQVFRRDIAKNYVLQIQVSDSGKPSFTTRVSFVSPHFHRTSRCTCHDASCAIPLEQCKEQLCPPDMQCVSVEASRGHYACRCPRGKLGECAGHSSLSFSGNSFIKYRLSNQLQMELKLTLRVRTLQSRGIIMYMHNERCIILKVQQVSFRRAQTPPTEAVSRSNTILFCNTTVRRAVTSVDSPLEEGKLWFQLSCAPLPSGGVNGPDMLGPAGRRINDGNWHTVVLELNRNFSSLALDDSFIEQRHPPSLIQTLSPDRTFYFGALAIRALSTSSPKGCALSPLLYKFADDRGGLISELDVSAYPDKVERLTQQCTKIDLLLNISKWTVQPPHSRNLVVSQKDPRVYEGFQGCLDSVMLNNRELPLQNNQSQYAEVVELTELKLGCILYPDACQHQPCRNGASCTSLPSGGSAGTQPPDHSHFGSKDIYHSVSSRAKQTQPLSESKICSFMLTKRQHVELKAQFKSSPHPFHPPWFHSSKKRAKQTE</sequence>
<protein>
    <submittedName>
        <fullName evidence="16">Uncharacterized protein</fullName>
    </submittedName>
</protein>
<evidence type="ECO:0000256" key="10">
    <source>
        <dbReference type="PROSITE-ProRule" id="PRU00043"/>
    </source>
</evidence>
<keyword evidence="2 11" id="KW-0245">EGF-like domain</keyword>
<evidence type="ECO:0000256" key="1">
    <source>
        <dbReference type="ARBA" id="ARBA00004370"/>
    </source>
</evidence>
<evidence type="ECO:0000256" key="5">
    <source>
        <dbReference type="ARBA" id="ARBA00022737"/>
    </source>
</evidence>
<comment type="caution">
    <text evidence="11">Lacks conserved residue(s) required for the propagation of feature annotation.</text>
</comment>
<keyword evidence="7" id="KW-1133">Transmembrane helix</keyword>
<dbReference type="GO" id="GO:0007156">
    <property type="term" value="P:homophilic cell adhesion via plasma membrane adhesion molecules"/>
    <property type="evidence" value="ECO:0007669"/>
    <property type="project" value="InterPro"/>
</dbReference>
<dbReference type="CDD" id="cd11304">
    <property type="entry name" value="Cadherin_repeat"/>
    <property type="match status" value="2"/>
</dbReference>
<evidence type="ECO:0000256" key="8">
    <source>
        <dbReference type="ARBA" id="ARBA00023136"/>
    </source>
</evidence>
<dbReference type="InterPro" id="IPR039808">
    <property type="entry name" value="Cadherin"/>
</dbReference>
<dbReference type="EMBL" id="JAHHUM010001818">
    <property type="protein sequence ID" value="KAK5608383.1"/>
    <property type="molecule type" value="Genomic_DNA"/>
</dbReference>
<proteinExistence type="predicted"/>
<evidence type="ECO:0000256" key="11">
    <source>
        <dbReference type="PROSITE-ProRule" id="PRU00076"/>
    </source>
</evidence>
<dbReference type="GO" id="GO:0008013">
    <property type="term" value="F:beta-catenin binding"/>
    <property type="evidence" value="ECO:0007669"/>
    <property type="project" value="TreeGrafter"/>
</dbReference>
<accession>A0AAV9RHE8</accession>
<feature type="domain" description="Cadherin" evidence="15">
    <location>
        <begin position="95"/>
        <end position="219"/>
    </location>
</feature>
<dbReference type="GO" id="GO:0009653">
    <property type="term" value="P:anatomical structure morphogenesis"/>
    <property type="evidence" value="ECO:0007669"/>
    <property type="project" value="UniProtKB-ARBA"/>
</dbReference>
<dbReference type="InterPro" id="IPR000742">
    <property type="entry name" value="EGF"/>
</dbReference>
<dbReference type="InterPro" id="IPR020894">
    <property type="entry name" value="Cadherin_CS"/>
</dbReference>
<organism evidence="16 17">
    <name type="scientific">Crenichthys baileyi</name>
    <name type="common">White River springfish</name>
    <dbReference type="NCBI Taxonomy" id="28760"/>
    <lineage>
        <taxon>Eukaryota</taxon>
        <taxon>Metazoa</taxon>
        <taxon>Chordata</taxon>
        <taxon>Craniata</taxon>
        <taxon>Vertebrata</taxon>
        <taxon>Euteleostomi</taxon>
        <taxon>Actinopterygii</taxon>
        <taxon>Neopterygii</taxon>
        <taxon>Teleostei</taxon>
        <taxon>Neoteleostei</taxon>
        <taxon>Acanthomorphata</taxon>
        <taxon>Ovalentaria</taxon>
        <taxon>Atherinomorphae</taxon>
        <taxon>Cyprinodontiformes</taxon>
        <taxon>Goodeidae</taxon>
        <taxon>Crenichthys</taxon>
    </lineage>
</organism>
<name>A0AAV9RHE8_9TELE</name>
<keyword evidence="4" id="KW-0732">Signal</keyword>
<keyword evidence="8" id="KW-0472">Membrane</keyword>
<keyword evidence="3" id="KW-0812">Transmembrane</keyword>
<evidence type="ECO:0000259" key="15">
    <source>
        <dbReference type="PROSITE" id="PS50268"/>
    </source>
</evidence>
<keyword evidence="5" id="KW-0677">Repeat</keyword>
<dbReference type="GO" id="GO:0016342">
    <property type="term" value="C:catenin complex"/>
    <property type="evidence" value="ECO:0007669"/>
    <property type="project" value="TreeGrafter"/>
</dbReference>
<feature type="compositionally biased region" description="Low complexity" evidence="12">
    <location>
        <begin position="617"/>
        <end position="629"/>
    </location>
</feature>
<gene>
    <name evidence="16" type="ORF">CRENBAI_026607</name>
</gene>
<dbReference type="GO" id="GO:0045296">
    <property type="term" value="F:cadherin binding"/>
    <property type="evidence" value="ECO:0007669"/>
    <property type="project" value="TreeGrafter"/>
</dbReference>
<dbReference type="PANTHER" id="PTHR24027:SF438">
    <property type="entry name" value="CADHERIN 23"/>
    <property type="match status" value="1"/>
</dbReference>
<dbReference type="Gene3D" id="2.60.120.200">
    <property type="match status" value="1"/>
</dbReference>
<evidence type="ECO:0000256" key="12">
    <source>
        <dbReference type="SAM" id="MobiDB-lite"/>
    </source>
</evidence>
<feature type="domain" description="Laminin G" evidence="13">
    <location>
        <begin position="246"/>
        <end position="538"/>
    </location>
</feature>